<dbReference type="InterPro" id="IPR027417">
    <property type="entry name" value="P-loop_NTPase"/>
</dbReference>
<accession>F8F3N7</accession>
<dbReference type="InterPro" id="IPR017730">
    <property type="entry name" value="Chaperonin_ClpB"/>
</dbReference>
<dbReference type="GO" id="GO:0005737">
    <property type="term" value="C:cytoplasm"/>
    <property type="evidence" value="ECO:0007669"/>
    <property type="project" value="UniProtKB-SubCell"/>
</dbReference>
<evidence type="ECO:0000256" key="5">
    <source>
        <dbReference type="ARBA" id="ARBA00022840"/>
    </source>
</evidence>
<name>F8F3N7_GRAC1</name>
<dbReference type="STRING" id="744872.Spica_1844"/>
<dbReference type="PANTHER" id="PTHR11638">
    <property type="entry name" value="ATP-DEPENDENT CLP PROTEASE"/>
    <property type="match status" value="1"/>
</dbReference>
<dbReference type="RefSeq" id="WP_013969272.1">
    <property type="nucleotide sequence ID" value="NC_015732.1"/>
</dbReference>
<evidence type="ECO:0000256" key="3">
    <source>
        <dbReference type="ARBA" id="ARBA00022737"/>
    </source>
</evidence>
<sequence>MNYDKLTIKAQEALQEASSIAQKNDQTQVELEHILLALVEQEGGIVAPIIEKIGADPELILQEARKLVASKPKVYGEAAQLYFSPAASKVLAKAEAEAASLKDDFVSTEHILIAMTQAEGPATDILRRNGITKEAILSALKSVRGNARVTDQNPEEKYQVLDKYCRDLTALARQEKLDPVIGRDEEIRRVMQVLSRRTKNNPVLIGEPGVGKTAIVEGLARRIVEGDVPEGLKNKRLLALDLGALVAGAKFRGEFEERLKAVIHEVQAAEGRIILFIDELHTLVGAGAAEGATDASNLLKPALARGELRCIGATTLDEYRKYIEKDAALERRFQQVYCAEPSVEDTIAILRGLKERYEVHHGVRIKDEALVAAATLSTRYITSRFLPDKAIDLVDEAASRLKMELDSRPTELDKLERKLLQLSIERQALQREDDPASVERRQKLEKEIADLTAERDAMRARWESERKDIQELRLLKQRIEELKIEEARYEREGNLNKAAEIKYGLIPEAQRKLKEISDRMEAKRGEVSLLREEVSEEDIAAVVSSWTGIPVSKMLSSELQKYLELEKVLEKRVVGQDAAVQAVADAIRRNKAGLSDAARPLGSFLFLGPTGVGKTELAKTLAEFLFNEEKALTRIDMSEYGEKHTVSRLIGAPPGYVGYEQGGQLTEAVRRRPYSVVLFDEIEKAHPDVFNVFLQILDDGRLTDGQGRVVDFRNVIIIMTSNLGSDLILNARSTEEIRGALQELLKASFRPEFLNRIDETVIFNRLGQAEIHKIVDIQLNRLAQRLEDRKIRLTVTDAAKSFLAERGYDPLYGARPLKRTIQAELENPLAREIISGRYKEGSEVLVDRNGDGLLFR</sequence>
<protein>
    <recommendedName>
        <fullName evidence="2 11">Chaperone protein ClpB</fullName>
    </recommendedName>
</protein>
<dbReference type="InterPro" id="IPR003593">
    <property type="entry name" value="AAA+_ATPase"/>
</dbReference>
<dbReference type="PANTHER" id="PTHR11638:SF18">
    <property type="entry name" value="HEAT SHOCK PROTEIN 104"/>
    <property type="match status" value="1"/>
</dbReference>
<comment type="subunit">
    <text evidence="11">Homohexamer; The oligomerization is ATP-dependent.</text>
</comment>
<keyword evidence="4 10" id="KW-0547">Nucleotide-binding</keyword>
<dbReference type="NCBIfam" id="TIGR03346">
    <property type="entry name" value="chaperone_ClpB"/>
    <property type="match status" value="1"/>
</dbReference>
<feature type="coiled-coil region" evidence="11">
    <location>
        <begin position="412"/>
        <end position="533"/>
    </location>
</feature>
<keyword evidence="14" id="KW-1185">Reference proteome</keyword>
<dbReference type="HOGENOM" id="CLU_005070_4_0_12"/>
<dbReference type="InterPro" id="IPR028299">
    <property type="entry name" value="ClpA/B_CS2"/>
</dbReference>
<evidence type="ECO:0000256" key="7">
    <source>
        <dbReference type="ARBA" id="ARBA00023186"/>
    </source>
</evidence>
<evidence type="ECO:0000256" key="11">
    <source>
        <dbReference type="RuleBase" id="RU362034"/>
    </source>
</evidence>
<dbReference type="GO" id="GO:0005524">
    <property type="term" value="F:ATP binding"/>
    <property type="evidence" value="ECO:0007669"/>
    <property type="project" value="UniProtKB-UniRule"/>
</dbReference>
<dbReference type="OrthoDB" id="9803641at2"/>
<dbReference type="Gene3D" id="3.40.50.300">
    <property type="entry name" value="P-loop containing nucleotide triphosphate hydrolases"/>
    <property type="match status" value="3"/>
</dbReference>
<dbReference type="FunFam" id="1.10.8.60:FF:000017">
    <property type="entry name" value="ATP-dependent chaperone ClpB"/>
    <property type="match status" value="1"/>
</dbReference>
<dbReference type="InterPro" id="IPR003959">
    <property type="entry name" value="ATPase_AAA_core"/>
</dbReference>
<dbReference type="SUPFAM" id="SSF81923">
    <property type="entry name" value="Double Clp-N motif"/>
    <property type="match status" value="1"/>
</dbReference>
<comment type="similarity">
    <text evidence="1 10">Belongs to the ClpA/ClpB family.</text>
</comment>
<keyword evidence="5 10" id="KW-0067">ATP-binding</keyword>
<evidence type="ECO:0000313" key="13">
    <source>
        <dbReference type="EMBL" id="AEJ19981.1"/>
    </source>
</evidence>
<dbReference type="PROSITE" id="PS51903">
    <property type="entry name" value="CLP_R"/>
    <property type="match status" value="1"/>
</dbReference>
<dbReference type="InterPro" id="IPR018368">
    <property type="entry name" value="ClpA/B_CS1"/>
</dbReference>
<evidence type="ECO:0000256" key="1">
    <source>
        <dbReference type="ARBA" id="ARBA00008675"/>
    </source>
</evidence>
<evidence type="ECO:0000256" key="6">
    <source>
        <dbReference type="ARBA" id="ARBA00023054"/>
    </source>
</evidence>
<dbReference type="InterPro" id="IPR001270">
    <property type="entry name" value="ClpA/B"/>
</dbReference>
<dbReference type="Pfam" id="PF00004">
    <property type="entry name" value="AAA"/>
    <property type="match status" value="1"/>
</dbReference>
<dbReference type="PROSITE" id="PS00870">
    <property type="entry name" value="CLPAB_1"/>
    <property type="match status" value="1"/>
</dbReference>
<dbReference type="InterPro" id="IPR019489">
    <property type="entry name" value="Clp_ATPase_C"/>
</dbReference>
<dbReference type="GO" id="GO:0016887">
    <property type="term" value="F:ATP hydrolysis activity"/>
    <property type="evidence" value="ECO:0007669"/>
    <property type="project" value="InterPro"/>
</dbReference>
<keyword evidence="3 9" id="KW-0677">Repeat</keyword>
<keyword evidence="7 10" id="KW-0143">Chaperone</keyword>
<evidence type="ECO:0000256" key="8">
    <source>
        <dbReference type="ARBA" id="ARBA00026057"/>
    </source>
</evidence>
<dbReference type="PROSITE" id="PS00871">
    <property type="entry name" value="CLPAB_2"/>
    <property type="match status" value="1"/>
</dbReference>
<dbReference type="FunFam" id="3.40.50.300:FF:000010">
    <property type="entry name" value="Chaperone clpB 1, putative"/>
    <property type="match status" value="1"/>
</dbReference>
<evidence type="ECO:0000313" key="14">
    <source>
        <dbReference type="Proteomes" id="UP000000503"/>
    </source>
</evidence>
<dbReference type="SMART" id="SM00382">
    <property type="entry name" value="AAA"/>
    <property type="match status" value="2"/>
</dbReference>
<dbReference type="KEGG" id="scd:Spica_1844"/>
<gene>
    <name evidence="11" type="primary">clpB</name>
    <name evidence="13" type="ordered locus">Spica_1844</name>
</gene>
<dbReference type="InterPro" id="IPR041546">
    <property type="entry name" value="ClpA/ClpB_AAA_lid"/>
</dbReference>
<comment type="function">
    <text evidence="11">Part of a stress-induced multi-chaperone system, it is involved in the recovery of the cell from heat-induced damage, in cooperation with DnaK, DnaJ and GrpE.</text>
</comment>
<proteinExistence type="inferred from homology"/>
<dbReference type="InterPro" id="IPR050130">
    <property type="entry name" value="ClpA_ClpB"/>
</dbReference>
<evidence type="ECO:0000256" key="10">
    <source>
        <dbReference type="RuleBase" id="RU004432"/>
    </source>
</evidence>
<dbReference type="InterPro" id="IPR036628">
    <property type="entry name" value="Clp_N_dom_sf"/>
</dbReference>
<dbReference type="GO" id="GO:0034605">
    <property type="term" value="P:cellular response to heat"/>
    <property type="evidence" value="ECO:0007669"/>
    <property type="project" value="TreeGrafter"/>
</dbReference>
<dbReference type="AlphaFoldDB" id="F8F3N7"/>
<keyword evidence="6 11" id="KW-0175">Coiled coil</keyword>
<comment type="subcellular location">
    <subcellularLocation>
        <location evidence="11">Cytoplasm</location>
    </subcellularLocation>
</comment>
<dbReference type="CDD" id="cd19499">
    <property type="entry name" value="RecA-like_ClpB_Hsp104-like"/>
    <property type="match status" value="1"/>
</dbReference>
<feature type="domain" description="Clp R" evidence="12">
    <location>
        <begin position="3"/>
        <end position="146"/>
    </location>
</feature>
<evidence type="ECO:0000259" key="12">
    <source>
        <dbReference type="PROSITE" id="PS51903"/>
    </source>
</evidence>
<evidence type="ECO:0000256" key="2">
    <source>
        <dbReference type="ARBA" id="ARBA00017574"/>
    </source>
</evidence>
<dbReference type="EMBL" id="CP002868">
    <property type="protein sequence ID" value="AEJ19981.1"/>
    <property type="molecule type" value="Genomic_DNA"/>
</dbReference>
<dbReference type="Pfam" id="PF02861">
    <property type="entry name" value="Clp_N"/>
    <property type="match status" value="1"/>
</dbReference>
<dbReference type="SMART" id="SM01086">
    <property type="entry name" value="ClpB_D2-small"/>
    <property type="match status" value="1"/>
</dbReference>
<dbReference type="Pfam" id="PF10431">
    <property type="entry name" value="ClpB_D2-small"/>
    <property type="match status" value="1"/>
</dbReference>
<dbReference type="Gene3D" id="1.10.8.60">
    <property type="match status" value="1"/>
</dbReference>
<dbReference type="SUPFAM" id="SSF52540">
    <property type="entry name" value="P-loop containing nucleoside triphosphate hydrolases"/>
    <property type="match status" value="2"/>
</dbReference>
<organism evidence="13 14">
    <name type="scientific">Gracilinema caldarium (strain ATCC 51460 / DSM 7334 / H1)</name>
    <name type="common">Treponema caldarium</name>
    <dbReference type="NCBI Taxonomy" id="744872"/>
    <lineage>
        <taxon>Bacteria</taxon>
        <taxon>Pseudomonadati</taxon>
        <taxon>Spirochaetota</taxon>
        <taxon>Spirochaetia</taxon>
        <taxon>Spirochaetales</taxon>
        <taxon>Breznakiellaceae</taxon>
        <taxon>Gracilinema</taxon>
    </lineage>
</organism>
<dbReference type="InterPro" id="IPR004176">
    <property type="entry name" value="Clp_R_N"/>
</dbReference>
<dbReference type="Gene3D" id="1.10.1780.10">
    <property type="entry name" value="Clp, N-terminal domain"/>
    <property type="match status" value="1"/>
</dbReference>
<dbReference type="eggNOG" id="COG0542">
    <property type="taxonomic scope" value="Bacteria"/>
</dbReference>
<dbReference type="Pfam" id="PF17871">
    <property type="entry name" value="AAA_lid_9"/>
    <property type="match status" value="1"/>
</dbReference>
<comment type="subunit">
    <text evidence="8">Homohexamer. The oligomerization is ATP-dependent.</text>
</comment>
<evidence type="ECO:0000256" key="4">
    <source>
        <dbReference type="ARBA" id="ARBA00022741"/>
    </source>
</evidence>
<keyword evidence="11" id="KW-0963">Cytoplasm</keyword>
<dbReference type="Pfam" id="PF07724">
    <property type="entry name" value="AAA_2"/>
    <property type="match status" value="1"/>
</dbReference>
<dbReference type="FunFam" id="3.40.50.300:FF:000120">
    <property type="entry name" value="ATP-dependent chaperone ClpB"/>
    <property type="match status" value="1"/>
</dbReference>
<keyword evidence="11" id="KW-0346">Stress response</keyword>
<dbReference type="GO" id="GO:0042026">
    <property type="term" value="P:protein refolding"/>
    <property type="evidence" value="ECO:0007669"/>
    <property type="project" value="UniProtKB-UniRule"/>
</dbReference>
<dbReference type="Proteomes" id="UP000000503">
    <property type="component" value="Chromosome"/>
</dbReference>
<evidence type="ECO:0000256" key="9">
    <source>
        <dbReference type="PROSITE-ProRule" id="PRU01251"/>
    </source>
</evidence>
<reference evidence="14" key="1">
    <citation type="journal article" date="2013" name="Stand. Genomic Sci.">
        <title>Genome sequence of the thermophilic fresh-water bacterium Spirochaeta caldaria type strain (H1(T)), reclassification of Spirochaeta caldaria, Spirochaeta stenostrepta, and Spirochaeta zuelzerae in the genus Treponema as Treponema caldaria comb. nov., Treponema stenostrepta comb. nov., and Treponema zuelzerae comb. nov., and emendation of the genus Treponema.</title>
        <authorList>
            <person name="Abt B."/>
            <person name="Goker M."/>
            <person name="Scheuner C."/>
            <person name="Han C."/>
            <person name="Lu M."/>
            <person name="Misra M."/>
            <person name="Lapidus A."/>
            <person name="Nolan M."/>
            <person name="Lucas S."/>
            <person name="Hammon N."/>
            <person name="Deshpande S."/>
            <person name="Cheng J.F."/>
            <person name="Tapia R."/>
            <person name="Goodwin L.A."/>
            <person name="Pitluck S."/>
            <person name="Liolios K."/>
            <person name="Pagani I."/>
            <person name="Ivanova N."/>
            <person name="Mavromatis K."/>
            <person name="Mikhailova N."/>
            <person name="Huntemann M."/>
            <person name="Pati A."/>
            <person name="Chen A."/>
            <person name="Palaniappan K."/>
            <person name="Land M."/>
            <person name="Hauser L."/>
            <person name="Jeffries C.D."/>
            <person name="Rohde M."/>
            <person name="Spring S."/>
            <person name="Gronow S."/>
            <person name="Detter J.C."/>
            <person name="Bristow J."/>
            <person name="Eisen J.A."/>
            <person name="Markowitz V."/>
            <person name="Hugenholtz P."/>
            <person name="Kyrpides N.C."/>
            <person name="Woyke T."/>
            <person name="Klenk H.P."/>
        </authorList>
    </citation>
    <scope>NUCLEOTIDE SEQUENCE</scope>
    <source>
        <strain evidence="14">ATCC 51460 / DSM 7334 / H1</strain>
    </source>
</reference>
<dbReference type="PRINTS" id="PR00300">
    <property type="entry name" value="CLPPROTEASEA"/>
</dbReference>
<dbReference type="CDD" id="cd00009">
    <property type="entry name" value="AAA"/>
    <property type="match status" value="1"/>
</dbReference>
<dbReference type="FunFam" id="3.40.50.300:FF:000025">
    <property type="entry name" value="ATP-dependent Clp protease subunit"/>
    <property type="match status" value="1"/>
</dbReference>